<dbReference type="SUPFAM" id="SSF47413">
    <property type="entry name" value="lambda repressor-like DNA-binding domains"/>
    <property type="match status" value="1"/>
</dbReference>
<accession>A0A9W6FG19</accession>
<dbReference type="CDD" id="cd00093">
    <property type="entry name" value="HTH_XRE"/>
    <property type="match status" value="1"/>
</dbReference>
<proteinExistence type="predicted"/>
<feature type="domain" description="HTH cro/C1-type" evidence="1">
    <location>
        <begin position="13"/>
        <end position="62"/>
    </location>
</feature>
<evidence type="ECO:0000259" key="1">
    <source>
        <dbReference type="PROSITE" id="PS50943"/>
    </source>
</evidence>
<gene>
    <name evidence="2" type="ORF">Selli2_18670</name>
</gene>
<dbReference type="Gene3D" id="1.10.260.40">
    <property type="entry name" value="lambda repressor-like DNA-binding domains"/>
    <property type="match status" value="1"/>
</dbReference>
<dbReference type="AlphaFoldDB" id="A0A9W6FG19"/>
<evidence type="ECO:0000313" key="2">
    <source>
        <dbReference type="EMBL" id="GLG90440.1"/>
    </source>
</evidence>
<reference evidence="2" key="3">
    <citation type="journal article" date="2023" name="Int. J. Syst. Evol. Microbiol.">
        <title>Sellimonas catena sp. nov., isolated from human faeces.</title>
        <authorList>
            <person name="Hisatomi A."/>
            <person name="Ohkuma M."/>
            <person name="Sakamoto M."/>
        </authorList>
    </citation>
    <scope>NUCLEOTIDE SEQUENCE</scope>
    <source>
        <strain evidence="2">18CBH55</strain>
    </source>
</reference>
<dbReference type="Proteomes" id="UP001145094">
    <property type="component" value="Unassembled WGS sequence"/>
</dbReference>
<reference evidence="2" key="2">
    <citation type="submission" date="2022-11" db="EMBL/GenBank/DDBJ databases">
        <title>Draft genome sequence of Sellimonas catena strain 18CBH55.</title>
        <authorList>
            <person name="Atsushi H."/>
            <person name="Moriya O."/>
            <person name="Mitsuo S."/>
        </authorList>
    </citation>
    <scope>NUCLEOTIDE SEQUENCE</scope>
    <source>
        <strain evidence="2">18CBH55</strain>
    </source>
</reference>
<dbReference type="InterPro" id="IPR001387">
    <property type="entry name" value="Cro/C1-type_HTH"/>
</dbReference>
<dbReference type="Pfam" id="PF01381">
    <property type="entry name" value="HTH_3"/>
    <property type="match status" value="1"/>
</dbReference>
<dbReference type="RefSeq" id="WP_281845296.1">
    <property type="nucleotide sequence ID" value="NZ_BSCH01000011.1"/>
</dbReference>
<dbReference type="InterPro" id="IPR010982">
    <property type="entry name" value="Lambda_DNA-bd_dom_sf"/>
</dbReference>
<evidence type="ECO:0000313" key="3">
    <source>
        <dbReference type="Proteomes" id="UP001145094"/>
    </source>
</evidence>
<comment type="caution">
    <text evidence="2">The sequence shown here is derived from an EMBL/GenBank/DDBJ whole genome shotgun (WGS) entry which is preliminary data.</text>
</comment>
<name>A0A9W6FG19_9FIRM</name>
<dbReference type="PROSITE" id="PS50943">
    <property type="entry name" value="HTH_CROC1"/>
    <property type="match status" value="1"/>
</dbReference>
<dbReference type="SMART" id="SM00530">
    <property type="entry name" value="HTH_XRE"/>
    <property type="match status" value="1"/>
</dbReference>
<dbReference type="GO" id="GO:0003677">
    <property type="term" value="F:DNA binding"/>
    <property type="evidence" value="ECO:0007669"/>
    <property type="project" value="InterPro"/>
</dbReference>
<sequence>MDKLNERIGYIIEHLGMTKTAFAEHLNVSQAFVSQLCSGVKQPSERTLLDICREFKINYLWLTEGKGDMFTATPESVVDELAEDFNLDDIDKKIIENYLKLSDSQRAVIKEYIKSIFQ</sequence>
<protein>
    <recommendedName>
        <fullName evidence="1">HTH cro/C1-type domain-containing protein</fullName>
    </recommendedName>
</protein>
<reference evidence="2" key="1">
    <citation type="submission" date="2022-11" db="EMBL/GenBank/DDBJ databases">
        <title>Draft genome sequence of Sellimonas catena strain 18CBH55.</title>
        <authorList>
            <person name="Hisatomi A."/>
            <person name="Ohkuma M."/>
            <person name="Sakamoto M."/>
        </authorList>
    </citation>
    <scope>NUCLEOTIDE SEQUENCE</scope>
    <source>
        <strain evidence="2">18CBH55</strain>
    </source>
</reference>
<organism evidence="2 3">
    <name type="scientific">Sellimonas catena</name>
    <dbReference type="NCBI Taxonomy" id="2994035"/>
    <lineage>
        <taxon>Bacteria</taxon>
        <taxon>Bacillati</taxon>
        <taxon>Bacillota</taxon>
        <taxon>Clostridia</taxon>
        <taxon>Lachnospirales</taxon>
        <taxon>Lachnospiraceae</taxon>
        <taxon>Sellimonas</taxon>
    </lineage>
</organism>
<dbReference type="EMBL" id="BSCH01000011">
    <property type="protein sequence ID" value="GLG90440.1"/>
    <property type="molecule type" value="Genomic_DNA"/>
</dbReference>